<dbReference type="Gene3D" id="3.10.620.30">
    <property type="match status" value="1"/>
</dbReference>
<evidence type="ECO:0000313" key="2">
    <source>
        <dbReference type="EMBL" id="GFE93285.1"/>
    </source>
</evidence>
<dbReference type="InterPro" id="IPR002931">
    <property type="entry name" value="Transglutaminase-like"/>
</dbReference>
<dbReference type="InterPro" id="IPR013589">
    <property type="entry name" value="Bac_transglu_N"/>
</dbReference>
<dbReference type="PANTHER" id="PTHR33490:SF1">
    <property type="entry name" value="SLL1233 PROTEIN"/>
    <property type="match status" value="1"/>
</dbReference>
<dbReference type="AlphaFoldDB" id="A0A6V8ID54"/>
<dbReference type="EMBL" id="BLJP01000003">
    <property type="protein sequence ID" value="GFE93285.1"/>
    <property type="molecule type" value="Genomic_DNA"/>
</dbReference>
<accession>A0A6V8ID54</accession>
<gene>
    <name evidence="2" type="ORF">DmAi_13440</name>
</gene>
<dbReference type="SUPFAM" id="SSF54001">
    <property type="entry name" value="Cysteine proteinases"/>
    <property type="match status" value="2"/>
</dbReference>
<sequence length="376" mass="41306">MRRGLVCDGLMLIPYARSDAISGFFRFCGRRGARRFQHAQGVQGHTSMSSHVLLTHQTRYRYDRPVFLGPQTIRLRPSRSARTPVRAYALRVDPAECQQSWQQDEFGNQVAEVVFAERVTHFDITVRLEADLSPRNAFDFTLTPEARHWAPPVALDAVSPAGYAPLQRQQQAAQQQQAGAAMFAPRSGLYSPDEQAALSAYRATPAAGPYLHAFLADWVKKASCDTLDMLVALNRALAGHIGYQVRLEPGIWSPEETLARETGSCRDSAWLMIAVLRHLGFAARFVSGYLLQSTRTAEGEETLTCDLHAWAEAFLPGAGWVGFDTTSGLLTAQGHLPLAATPAPEQAAPVSGLLDQCNATFDVSMQTVRLVIPENV</sequence>
<reference evidence="2 3" key="1">
    <citation type="journal article" date="2020" name="Cell Rep.">
        <title>Local necrotic cells trigger systemic immune activation via gut microbiome dysbiosis in Drosophila.</title>
        <authorList>
            <person name="Kosakamoto H."/>
            <person name="Yamauchi T."/>
            <person name="Akuzawa-Tokita Y."/>
            <person name="Nishimura K."/>
            <person name="Soga T."/>
            <person name="Murakami T."/>
            <person name="Mori H."/>
            <person name="Yamamoto K."/>
            <person name="Miyazaki R."/>
            <person name="Koto A."/>
            <person name="Miura M."/>
            <person name="Obata F."/>
        </authorList>
    </citation>
    <scope>NUCLEOTIDE SEQUENCE [LARGE SCALE GENOMIC DNA]</scope>
    <source>
        <strain evidence="2 3">Ai</strain>
    </source>
</reference>
<evidence type="ECO:0000259" key="1">
    <source>
        <dbReference type="SMART" id="SM00460"/>
    </source>
</evidence>
<evidence type="ECO:0000313" key="3">
    <source>
        <dbReference type="Proteomes" id="UP000548726"/>
    </source>
</evidence>
<dbReference type="Pfam" id="PF01841">
    <property type="entry name" value="Transglut_core"/>
    <property type="match status" value="1"/>
</dbReference>
<dbReference type="PANTHER" id="PTHR33490">
    <property type="entry name" value="BLR5614 PROTEIN-RELATED"/>
    <property type="match status" value="1"/>
</dbReference>
<dbReference type="Proteomes" id="UP000548726">
    <property type="component" value="Unassembled WGS sequence"/>
</dbReference>
<feature type="domain" description="Transglutaminase-like" evidence="1">
    <location>
        <begin position="257"/>
        <end position="327"/>
    </location>
</feature>
<keyword evidence="3" id="KW-1185">Reference proteome</keyword>
<name>A0A6V8ID54_9PROT</name>
<comment type="caution">
    <text evidence="2">The sequence shown here is derived from an EMBL/GenBank/DDBJ whole genome shotgun (WGS) entry which is preliminary data.</text>
</comment>
<proteinExistence type="predicted"/>
<dbReference type="SMART" id="SM00460">
    <property type="entry name" value="TGc"/>
    <property type="match status" value="1"/>
</dbReference>
<dbReference type="InterPro" id="IPR038765">
    <property type="entry name" value="Papain-like_cys_pep_sf"/>
</dbReference>
<protein>
    <recommendedName>
        <fullName evidence="1">Transglutaminase-like domain-containing protein</fullName>
    </recommendedName>
</protein>
<dbReference type="Pfam" id="PF08379">
    <property type="entry name" value="Bact_transglu_N"/>
    <property type="match status" value="1"/>
</dbReference>
<organism evidence="2 3">
    <name type="scientific">Acetobacter persici</name>
    <dbReference type="NCBI Taxonomy" id="1076596"/>
    <lineage>
        <taxon>Bacteria</taxon>
        <taxon>Pseudomonadati</taxon>
        <taxon>Pseudomonadota</taxon>
        <taxon>Alphaproteobacteria</taxon>
        <taxon>Acetobacterales</taxon>
        <taxon>Acetobacteraceae</taxon>
        <taxon>Acetobacter</taxon>
    </lineage>
</organism>